<sequence>MLHKNILKRIEALGGEVSNSNPTSLEDFFLSLKFNNPLYQNPEYIPTTTNRFKEPLFDLDSFIKENKSLLKTNVTELDKKIIDKYTSYQKGCIGQYKCDATLYTPLKYGTEDYKTTLDSYSFNKECLKELMLEVQNSKPEFVELFYTCQFLRNGRFEAVYYYICTSDKNHENPTVYTTNEDCYFCEIENEGPLNIFLNTLMTKEELLKIIKNRMENLLN</sequence>
<accession>A0A238ZR85</accession>
<dbReference type="Proteomes" id="UP000198379">
    <property type="component" value="Unassembled WGS sequence"/>
</dbReference>
<reference evidence="1 2" key="1">
    <citation type="submission" date="2017-06" db="EMBL/GenBank/DDBJ databases">
        <authorList>
            <person name="Kim H.J."/>
            <person name="Triplett B.A."/>
        </authorList>
    </citation>
    <scope>NUCLEOTIDE SEQUENCE [LARGE SCALE GENOMIC DNA]</scope>
    <source>
        <strain evidence="1 2">DSM 25597</strain>
    </source>
</reference>
<protein>
    <submittedName>
        <fullName evidence="1">Uncharacterized protein</fullName>
    </submittedName>
</protein>
<gene>
    <name evidence="1" type="ORF">SAMN06265376_103457</name>
</gene>
<dbReference type="OrthoDB" id="879470at2"/>
<organism evidence="1 2">
    <name type="scientific">Dokdonia pacifica</name>
    <dbReference type="NCBI Taxonomy" id="1627892"/>
    <lineage>
        <taxon>Bacteria</taxon>
        <taxon>Pseudomonadati</taxon>
        <taxon>Bacteroidota</taxon>
        <taxon>Flavobacteriia</taxon>
        <taxon>Flavobacteriales</taxon>
        <taxon>Flavobacteriaceae</taxon>
        <taxon>Dokdonia</taxon>
    </lineage>
</organism>
<dbReference type="EMBL" id="FZNY01000003">
    <property type="protein sequence ID" value="SNR85917.1"/>
    <property type="molecule type" value="Genomic_DNA"/>
</dbReference>
<name>A0A238ZR85_9FLAO</name>
<evidence type="ECO:0000313" key="2">
    <source>
        <dbReference type="Proteomes" id="UP000198379"/>
    </source>
</evidence>
<evidence type="ECO:0000313" key="1">
    <source>
        <dbReference type="EMBL" id="SNR85917.1"/>
    </source>
</evidence>
<proteinExistence type="predicted"/>
<dbReference type="RefSeq" id="WP_089371761.1">
    <property type="nucleotide sequence ID" value="NZ_FZNY01000003.1"/>
</dbReference>
<keyword evidence="2" id="KW-1185">Reference proteome</keyword>
<dbReference type="AlphaFoldDB" id="A0A238ZR85"/>